<dbReference type="Gene3D" id="2.170.150.10">
    <property type="entry name" value="Metal Binding Protein, Guanine Nucleotide Exchange Factor, Chain A"/>
    <property type="match status" value="1"/>
</dbReference>
<dbReference type="PANTHER" id="PTHR11991">
    <property type="entry name" value="TRANSLATIONALLY CONTROLLED TUMOR PROTEIN-RELATED"/>
    <property type="match status" value="1"/>
</dbReference>
<evidence type="ECO:0000313" key="5">
    <source>
        <dbReference type="RefSeq" id="XP_014662931.1"/>
    </source>
</evidence>
<dbReference type="PROSITE" id="PS51797">
    <property type="entry name" value="TCTP_3"/>
    <property type="match status" value="1"/>
</dbReference>
<dbReference type="Pfam" id="PF00838">
    <property type="entry name" value="TCTP"/>
    <property type="match status" value="1"/>
</dbReference>
<proteinExistence type="inferred from homology"/>
<comment type="similarity">
    <text evidence="2">Belongs to the TCTP family.</text>
</comment>
<name>A0ABM1DSL0_PRICU</name>
<dbReference type="InterPro" id="IPR011057">
    <property type="entry name" value="Mss4-like_sf"/>
</dbReference>
<evidence type="ECO:0000313" key="4">
    <source>
        <dbReference type="Proteomes" id="UP000695022"/>
    </source>
</evidence>
<dbReference type="InterPro" id="IPR018105">
    <property type="entry name" value="Translational_control_tumour_p"/>
</dbReference>
<protein>
    <recommendedName>
        <fullName evidence="1">Translationally-controlled tumor protein homolog</fullName>
    </recommendedName>
</protein>
<dbReference type="InterPro" id="IPR018103">
    <property type="entry name" value="Translation_control_tumour_CS"/>
</dbReference>
<feature type="domain" description="TCTP" evidence="3">
    <location>
        <begin position="1"/>
        <end position="174"/>
    </location>
</feature>
<evidence type="ECO:0000259" key="3">
    <source>
        <dbReference type="PROSITE" id="PS51797"/>
    </source>
</evidence>
<dbReference type="Proteomes" id="UP000695022">
    <property type="component" value="Unplaced"/>
</dbReference>
<evidence type="ECO:0000256" key="2">
    <source>
        <dbReference type="PROSITE-ProRule" id="PRU01133"/>
    </source>
</evidence>
<dbReference type="GeneID" id="106805734"/>
<accession>A0ABM1DSL0</accession>
<dbReference type="PROSITE" id="PS01002">
    <property type="entry name" value="TCTP_1"/>
    <property type="match status" value="1"/>
</dbReference>
<organism evidence="4 5">
    <name type="scientific">Priapulus caudatus</name>
    <name type="common">Priapulid worm</name>
    <dbReference type="NCBI Taxonomy" id="37621"/>
    <lineage>
        <taxon>Eukaryota</taxon>
        <taxon>Metazoa</taxon>
        <taxon>Ecdysozoa</taxon>
        <taxon>Scalidophora</taxon>
        <taxon>Priapulida</taxon>
        <taxon>Priapulimorpha</taxon>
        <taxon>Priapulimorphida</taxon>
        <taxon>Priapulidae</taxon>
        <taxon>Priapulus</taxon>
    </lineage>
</organism>
<sequence length="174" mass="20207">MIIFRDVFTEDELFSDSYKYKIVDDLYYEVEGKLTTRSNDFDDALIGANASAEDGAETFDRQQESGIDIVLNHSLMKHDAYDKKAYMQYLKKYMKRLAEHVKNEKGEDAAKVMKDKLNESVPKKILPNLKNYDFYSGGENFGDQEGMLALLDWREDGVTPFFIFFKDGLVQEKF</sequence>
<evidence type="ECO:0000256" key="1">
    <source>
        <dbReference type="ARBA" id="ARBA00014759"/>
    </source>
</evidence>
<reference evidence="5" key="1">
    <citation type="submission" date="2025-08" db="UniProtKB">
        <authorList>
            <consortium name="RefSeq"/>
        </authorList>
    </citation>
    <scope>IDENTIFICATION</scope>
</reference>
<dbReference type="RefSeq" id="XP_014662931.1">
    <property type="nucleotide sequence ID" value="XM_014807445.1"/>
</dbReference>
<gene>
    <name evidence="5" type="primary">LOC106805734</name>
</gene>
<dbReference type="InterPro" id="IPR011323">
    <property type="entry name" value="Mss4/transl-control_tumour"/>
</dbReference>
<dbReference type="PRINTS" id="PR01653">
    <property type="entry name" value="TCTPROTEIN"/>
</dbReference>
<keyword evidence="4" id="KW-1185">Reference proteome</keyword>
<dbReference type="PANTHER" id="PTHR11991:SF0">
    <property type="entry name" value="TRANSLATIONALLY-CONTROLLED TUMOR PROTEIN"/>
    <property type="match status" value="1"/>
</dbReference>
<dbReference type="InterPro" id="IPR034737">
    <property type="entry name" value="TCTP"/>
</dbReference>
<dbReference type="SUPFAM" id="SSF51316">
    <property type="entry name" value="Mss4-like"/>
    <property type="match status" value="1"/>
</dbReference>